<dbReference type="RefSeq" id="WP_378120977.1">
    <property type="nucleotide sequence ID" value="NZ_JBHRTF010000006.1"/>
</dbReference>
<keyword evidence="1" id="KW-0472">Membrane</keyword>
<dbReference type="InterPro" id="IPR054331">
    <property type="entry name" value="LiaF_TM"/>
</dbReference>
<comment type="caution">
    <text evidence="3">The sequence shown here is derived from an EMBL/GenBank/DDBJ whole genome shotgun (WGS) entry which is preliminary data.</text>
</comment>
<organism evidence="3 4">
    <name type="scientific">Cellvibrio fontiphilus</name>
    <dbReference type="NCBI Taxonomy" id="1815559"/>
    <lineage>
        <taxon>Bacteria</taxon>
        <taxon>Pseudomonadati</taxon>
        <taxon>Pseudomonadota</taxon>
        <taxon>Gammaproteobacteria</taxon>
        <taxon>Cellvibrionales</taxon>
        <taxon>Cellvibrionaceae</taxon>
        <taxon>Cellvibrio</taxon>
    </lineage>
</organism>
<gene>
    <name evidence="3" type="ORF">ACFODX_15985</name>
</gene>
<evidence type="ECO:0000313" key="3">
    <source>
        <dbReference type="EMBL" id="MFC3117069.1"/>
    </source>
</evidence>
<proteinExistence type="predicted"/>
<sequence>MNQPDDKPKPPVLLPDHQLNNPQAPASKTGKLSLGLVVAVVGALLLARNLGYEFFFLDIHNWWAFLILFTALGPIHQAWRFYSKGEVWAATNSLVFAAGIIFIALLFLIDLAFWTWWPVFIILIGLYLMSNRNR</sequence>
<accession>A0ABV7FME8</accession>
<name>A0ABV7FME8_9GAMM</name>
<keyword evidence="1" id="KW-1133">Transmembrane helix</keyword>
<dbReference type="Pfam" id="PF22570">
    <property type="entry name" value="LiaF-TM"/>
    <property type="match status" value="1"/>
</dbReference>
<dbReference type="EMBL" id="JBHRTF010000006">
    <property type="protein sequence ID" value="MFC3117069.1"/>
    <property type="molecule type" value="Genomic_DNA"/>
</dbReference>
<feature type="domain" description="LiaF transmembrane" evidence="2">
    <location>
        <begin position="34"/>
        <end position="134"/>
    </location>
</feature>
<keyword evidence="1" id="KW-0812">Transmembrane</keyword>
<keyword evidence="4" id="KW-1185">Reference proteome</keyword>
<evidence type="ECO:0000259" key="2">
    <source>
        <dbReference type="Pfam" id="PF22570"/>
    </source>
</evidence>
<evidence type="ECO:0000313" key="4">
    <source>
        <dbReference type="Proteomes" id="UP001595555"/>
    </source>
</evidence>
<feature type="transmembrane region" description="Helical" evidence="1">
    <location>
        <begin position="32"/>
        <end position="50"/>
    </location>
</feature>
<dbReference type="Proteomes" id="UP001595555">
    <property type="component" value="Unassembled WGS sequence"/>
</dbReference>
<reference evidence="4" key="1">
    <citation type="journal article" date="2019" name="Int. J. Syst. Evol. Microbiol.">
        <title>The Global Catalogue of Microorganisms (GCM) 10K type strain sequencing project: providing services to taxonomists for standard genome sequencing and annotation.</title>
        <authorList>
            <consortium name="The Broad Institute Genomics Platform"/>
            <consortium name="The Broad Institute Genome Sequencing Center for Infectious Disease"/>
            <person name="Wu L."/>
            <person name="Ma J."/>
        </authorList>
    </citation>
    <scope>NUCLEOTIDE SEQUENCE [LARGE SCALE GENOMIC DNA]</scope>
    <source>
        <strain evidence="4">KCTC 52237</strain>
    </source>
</reference>
<evidence type="ECO:0000256" key="1">
    <source>
        <dbReference type="SAM" id="Phobius"/>
    </source>
</evidence>
<feature type="transmembrane region" description="Helical" evidence="1">
    <location>
        <begin position="62"/>
        <end position="82"/>
    </location>
</feature>
<feature type="transmembrane region" description="Helical" evidence="1">
    <location>
        <begin position="89"/>
        <end position="108"/>
    </location>
</feature>
<protein>
    <recommendedName>
        <fullName evidence="2">LiaF transmembrane domain-containing protein</fullName>
    </recommendedName>
</protein>
<feature type="transmembrane region" description="Helical" evidence="1">
    <location>
        <begin position="114"/>
        <end position="130"/>
    </location>
</feature>